<dbReference type="Pfam" id="PF00679">
    <property type="entry name" value="EFG_C"/>
    <property type="match status" value="1"/>
</dbReference>
<dbReference type="Pfam" id="PF14492">
    <property type="entry name" value="EFG_III"/>
    <property type="match status" value="1"/>
</dbReference>
<dbReference type="InterPro" id="IPR020568">
    <property type="entry name" value="Ribosomal_Su5_D2-typ_SF"/>
</dbReference>
<evidence type="ECO:0000256" key="6">
    <source>
        <dbReference type="ARBA" id="ARBA00023134"/>
    </source>
</evidence>
<dbReference type="AlphaFoldDB" id="G0QRJ1"/>
<dbReference type="GO" id="GO:0005829">
    <property type="term" value="C:cytosol"/>
    <property type="evidence" value="ECO:0007669"/>
    <property type="project" value="TreeGrafter"/>
</dbReference>
<evidence type="ECO:0000259" key="9">
    <source>
        <dbReference type="SMART" id="SM00889"/>
    </source>
</evidence>
<reference evidence="10 11" key="1">
    <citation type="submission" date="2011-07" db="EMBL/GenBank/DDBJ databases">
        <authorList>
            <person name="Coyne R."/>
            <person name="Brami D."/>
            <person name="Johnson J."/>
            <person name="Hostetler J."/>
            <person name="Hannick L."/>
            <person name="Clark T."/>
            <person name="Cassidy-Hanley D."/>
            <person name="Inman J."/>
        </authorList>
    </citation>
    <scope>NUCLEOTIDE SEQUENCE [LARGE SCALE GENOMIC DNA]</scope>
    <source>
        <strain evidence="10 11">G5</strain>
    </source>
</reference>
<dbReference type="FunFam" id="3.90.1430.10:FF:000003">
    <property type="entry name" value="Elongation factor 2"/>
    <property type="match status" value="1"/>
</dbReference>
<dbReference type="CDD" id="cd04096">
    <property type="entry name" value="eEF2_snRNP_like_C"/>
    <property type="match status" value="1"/>
</dbReference>
<dbReference type="FunFam" id="3.30.70.870:FF:000002">
    <property type="entry name" value="Translation elongation factor 2"/>
    <property type="match status" value="1"/>
</dbReference>
<dbReference type="Gene3D" id="3.30.70.240">
    <property type="match status" value="1"/>
</dbReference>
<keyword evidence="6" id="KW-0342">GTP-binding</keyword>
<dbReference type="Gene3D" id="3.30.70.870">
    <property type="entry name" value="Elongation Factor G (Translational Gtpase), domain 3"/>
    <property type="match status" value="1"/>
</dbReference>
<dbReference type="SUPFAM" id="SSF54211">
    <property type="entry name" value="Ribosomal protein S5 domain 2-like"/>
    <property type="match status" value="1"/>
</dbReference>
<dbReference type="SUPFAM" id="SSF54980">
    <property type="entry name" value="EF-G C-terminal domain-like"/>
    <property type="match status" value="2"/>
</dbReference>
<dbReference type="OrthoDB" id="287188at2759"/>
<dbReference type="Pfam" id="PF03144">
    <property type="entry name" value="GTP_EFTU_D2"/>
    <property type="match status" value="1"/>
</dbReference>
<dbReference type="InterPro" id="IPR041095">
    <property type="entry name" value="EFG_II"/>
</dbReference>
<dbReference type="Pfam" id="PF03764">
    <property type="entry name" value="EFG_IV"/>
    <property type="match status" value="1"/>
</dbReference>
<evidence type="ECO:0008006" key="12">
    <source>
        <dbReference type="Google" id="ProtNLM"/>
    </source>
</evidence>
<keyword evidence="2" id="KW-0547">Nucleotide-binding</keyword>
<dbReference type="FunFam" id="3.30.230.10:FF:000006">
    <property type="entry name" value="Translation elongation factor 2"/>
    <property type="match status" value="1"/>
</dbReference>
<dbReference type="GO" id="GO:1990904">
    <property type="term" value="C:ribonucleoprotein complex"/>
    <property type="evidence" value="ECO:0007669"/>
    <property type="project" value="TreeGrafter"/>
</dbReference>
<evidence type="ECO:0000256" key="2">
    <source>
        <dbReference type="ARBA" id="ARBA00022741"/>
    </source>
</evidence>
<dbReference type="InterPro" id="IPR035647">
    <property type="entry name" value="EFG_III/V"/>
</dbReference>
<keyword evidence="11" id="KW-1185">Reference proteome</keyword>
<dbReference type="GO" id="GO:0003924">
    <property type="term" value="F:GTPase activity"/>
    <property type="evidence" value="ECO:0007669"/>
    <property type="project" value="TreeGrafter"/>
</dbReference>
<dbReference type="PANTHER" id="PTHR42908:SF10">
    <property type="entry name" value="EUKARYOTIC TRANSLATION ELONGATION FACTOR 2"/>
    <property type="match status" value="1"/>
</dbReference>
<comment type="catalytic activity">
    <reaction evidence="7">
        <text>GTP + H2O = GDP + phosphate + H(+)</text>
        <dbReference type="Rhea" id="RHEA:19669"/>
        <dbReference type="ChEBI" id="CHEBI:15377"/>
        <dbReference type="ChEBI" id="CHEBI:15378"/>
        <dbReference type="ChEBI" id="CHEBI:37565"/>
        <dbReference type="ChEBI" id="CHEBI:43474"/>
        <dbReference type="ChEBI" id="CHEBI:58189"/>
    </reaction>
    <physiologicalReaction direction="left-to-right" evidence="7">
        <dbReference type="Rhea" id="RHEA:19670"/>
    </physiologicalReaction>
</comment>
<gene>
    <name evidence="10" type="ORF">IMG5_094220</name>
</gene>
<dbReference type="InterPro" id="IPR009000">
    <property type="entry name" value="Transl_B-barrel_sf"/>
</dbReference>
<dbReference type="STRING" id="857967.G0QRJ1"/>
<dbReference type="SUPFAM" id="SSF52540">
    <property type="entry name" value="P-loop containing nucleoside triphosphate hydrolases"/>
    <property type="match status" value="1"/>
</dbReference>
<evidence type="ECO:0000256" key="3">
    <source>
        <dbReference type="ARBA" id="ARBA00022768"/>
    </source>
</evidence>
<dbReference type="GeneID" id="14908314"/>
<sequence>MQEKIKPVLIVNKIDRAILELKHDGETMYQNFVRVIDMVNVIIDTYTQEDMGNLILNPDDGAIAFGSGKEQWAFTLTKFARLYSQKFKIDFGKMMKKLWGDNYFDAPAKKWKSNNQDENGKTIKRAFVNFIMDPICKLANAVMDNNQEVMNKMLETLGLTLTQADKDLSGKHLLKAVMSKWLSAADCLLEMMIIHLPSPRMAQKYRTSYLYTGPQDDEIAKGMRDCDPKGPLMMYVSKMVPTADKGRFVAFGRVFSGTIATGQKVRILGPNFVVGKKDDLFEKTLQRTLIMQGRCTEYVPDVPCGNTCGLVGVDQFIMKTATLTDHVDAHTIRTMKYSVSPVVRVAVSVKNAADLPKLVDGLKQLSKSDPLVVCSIEETGQHIIAGCGELHIEICLKDLEEDYAKCPIIKSDPIVTYKETVTAESSQECMTKSPNKHNRLYGKSVPLESGLAEEIEKGKVSSKDDPKERSKYLHENFGWDRLDAGAKLWSFGPENTGPNVVVDMTKGIQYVTEIKDSVESAWQWASKEAVLTEEGMRGVRMNILDCVLHADNIHRGAGQILPTARRLFYACELTAEPRLQEPIFTAEITAPMDAMGGVYNCLNQRRGIINEEEQVQGTPMNIVKCYLPVAESFGFTAHLRGLTQGQAFPQCFFDHWAIVTGSPFEKTSKTYDIVQAIRKRKGLKEGIPELNDYIDKL</sequence>
<dbReference type="InParanoid" id="G0QRJ1"/>
<dbReference type="Gene3D" id="3.90.1430.10">
    <property type="entry name" value="Yeast translation eEF2 (G' domain)"/>
    <property type="match status" value="1"/>
</dbReference>
<dbReference type="SUPFAM" id="SSF50447">
    <property type="entry name" value="Translation proteins"/>
    <property type="match status" value="1"/>
</dbReference>
<dbReference type="PANTHER" id="PTHR42908">
    <property type="entry name" value="TRANSLATION ELONGATION FACTOR-RELATED"/>
    <property type="match status" value="1"/>
</dbReference>
<dbReference type="CDD" id="cd01681">
    <property type="entry name" value="aeEF2_snRNP_like_IV"/>
    <property type="match status" value="1"/>
</dbReference>
<keyword evidence="4" id="KW-0378">Hydrolase</keyword>
<dbReference type="SMART" id="SM00838">
    <property type="entry name" value="EFG_C"/>
    <property type="match status" value="1"/>
</dbReference>
<proteinExistence type="predicted"/>
<dbReference type="eggNOG" id="KOG0469">
    <property type="taxonomic scope" value="Eukaryota"/>
</dbReference>
<evidence type="ECO:0000256" key="1">
    <source>
        <dbReference type="ARBA" id="ARBA00022490"/>
    </source>
</evidence>
<keyword evidence="1" id="KW-0963">Cytoplasm</keyword>
<dbReference type="InterPro" id="IPR014721">
    <property type="entry name" value="Ribsml_uS5_D2-typ_fold_subgr"/>
</dbReference>
<dbReference type="Gene3D" id="3.30.230.10">
    <property type="match status" value="1"/>
</dbReference>
<dbReference type="RefSeq" id="XP_004035645.1">
    <property type="nucleotide sequence ID" value="XM_004035597.1"/>
</dbReference>
<accession>G0QRJ1</accession>
<evidence type="ECO:0000256" key="5">
    <source>
        <dbReference type="ARBA" id="ARBA00022917"/>
    </source>
</evidence>
<dbReference type="GO" id="GO:0043022">
    <property type="term" value="F:ribosome binding"/>
    <property type="evidence" value="ECO:0007669"/>
    <property type="project" value="TreeGrafter"/>
</dbReference>
<dbReference type="Proteomes" id="UP000008983">
    <property type="component" value="Unassembled WGS sequence"/>
</dbReference>
<dbReference type="InterPro" id="IPR005517">
    <property type="entry name" value="Transl_elong_EFG/EF2_IV"/>
</dbReference>
<keyword evidence="3" id="KW-0251">Elongation factor</keyword>
<dbReference type="GO" id="GO:0005525">
    <property type="term" value="F:GTP binding"/>
    <property type="evidence" value="ECO:0007669"/>
    <property type="project" value="UniProtKB-KW"/>
</dbReference>
<dbReference type="FunCoup" id="G0QRJ1">
    <property type="interactions" value="506"/>
</dbReference>
<dbReference type="InterPro" id="IPR000640">
    <property type="entry name" value="EFG_V-like"/>
</dbReference>
<dbReference type="InterPro" id="IPR004161">
    <property type="entry name" value="EFTu-like_2"/>
</dbReference>
<protein>
    <recommendedName>
        <fullName evidence="12">Elongation factor 2</fullName>
    </recommendedName>
</protein>
<organism evidence="10 11">
    <name type="scientific">Ichthyophthirius multifiliis</name>
    <name type="common">White spot disease agent</name>
    <name type="synonym">Ich</name>
    <dbReference type="NCBI Taxonomy" id="5932"/>
    <lineage>
        <taxon>Eukaryota</taxon>
        <taxon>Sar</taxon>
        <taxon>Alveolata</taxon>
        <taxon>Ciliophora</taxon>
        <taxon>Intramacronucleata</taxon>
        <taxon>Oligohymenophorea</taxon>
        <taxon>Hymenostomatida</taxon>
        <taxon>Ophryoglenina</taxon>
        <taxon>Ichthyophthirius</taxon>
    </lineage>
</organism>
<evidence type="ECO:0000313" key="11">
    <source>
        <dbReference type="Proteomes" id="UP000008983"/>
    </source>
</evidence>
<dbReference type="FunFam" id="3.30.70.240:FF:000003">
    <property type="entry name" value="Translation elongation factor 2"/>
    <property type="match status" value="1"/>
</dbReference>
<dbReference type="SMART" id="SM00889">
    <property type="entry name" value="EFG_IV"/>
    <property type="match status" value="1"/>
</dbReference>
<name>G0QRJ1_ICHMU</name>
<keyword evidence="5" id="KW-0648">Protein biosynthesis</keyword>
<feature type="domain" description="Elongation factor EFG" evidence="8">
    <location>
        <begin position="578"/>
        <end position="667"/>
    </location>
</feature>
<dbReference type="CDD" id="cd16268">
    <property type="entry name" value="EF2_II"/>
    <property type="match status" value="1"/>
</dbReference>
<feature type="domain" description="Translation elongation factor EFG/EF2" evidence="9">
    <location>
        <begin position="459"/>
        <end position="576"/>
    </location>
</feature>
<dbReference type="FunFam" id="2.40.30.10:FF:000010">
    <property type="entry name" value="Translation elongation factor 2"/>
    <property type="match status" value="1"/>
</dbReference>
<dbReference type="InterPro" id="IPR027417">
    <property type="entry name" value="P-loop_NTPase"/>
</dbReference>
<evidence type="ECO:0000256" key="4">
    <source>
        <dbReference type="ARBA" id="ARBA00022801"/>
    </source>
</evidence>
<dbReference type="OMA" id="ASWNTEN"/>
<evidence type="ECO:0000256" key="7">
    <source>
        <dbReference type="ARBA" id="ARBA00049117"/>
    </source>
</evidence>
<evidence type="ECO:0000259" key="8">
    <source>
        <dbReference type="SMART" id="SM00838"/>
    </source>
</evidence>
<dbReference type="GO" id="GO:0003746">
    <property type="term" value="F:translation elongation factor activity"/>
    <property type="evidence" value="ECO:0007669"/>
    <property type="project" value="UniProtKB-KW"/>
</dbReference>
<dbReference type="CDD" id="cd16261">
    <property type="entry name" value="EF2_snRNP_III"/>
    <property type="match status" value="1"/>
</dbReference>
<evidence type="ECO:0000313" key="10">
    <source>
        <dbReference type="EMBL" id="EGR32159.1"/>
    </source>
</evidence>
<dbReference type="Gene3D" id="2.40.30.10">
    <property type="entry name" value="Translation factors"/>
    <property type="match status" value="1"/>
</dbReference>
<dbReference type="EMBL" id="GL983770">
    <property type="protein sequence ID" value="EGR32159.1"/>
    <property type="molecule type" value="Genomic_DNA"/>
</dbReference>